<evidence type="ECO:0000256" key="5">
    <source>
        <dbReference type="SAM" id="Phobius"/>
    </source>
</evidence>
<accession>A0A0C9Y1E8</accession>
<dbReference type="Gene3D" id="1.20.1070.10">
    <property type="entry name" value="Rhodopsin 7-helix transmembrane proteins"/>
    <property type="match status" value="1"/>
</dbReference>
<dbReference type="GO" id="GO:0004930">
    <property type="term" value="F:G protein-coupled receptor activity"/>
    <property type="evidence" value="ECO:0007669"/>
    <property type="project" value="TreeGrafter"/>
</dbReference>
<reference evidence="6 7" key="1">
    <citation type="submission" date="2014-04" db="EMBL/GenBank/DDBJ databases">
        <authorList>
            <consortium name="DOE Joint Genome Institute"/>
            <person name="Kuo A."/>
            <person name="Kohler A."/>
            <person name="Nagy L.G."/>
            <person name="Floudas D."/>
            <person name="Copeland A."/>
            <person name="Barry K.W."/>
            <person name="Cichocki N."/>
            <person name="Veneault-Fourrey C."/>
            <person name="LaButti K."/>
            <person name="Lindquist E.A."/>
            <person name="Lipzen A."/>
            <person name="Lundell T."/>
            <person name="Morin E."/>
            <person name="Murat C."/>
            <person name="Sun H."/>
            <person name="Tunlid A."/>
            <person name="Henrissat B."/>
            <person name="Grigoriev I.V."/>
            <person name="Hibbett D.S."/>
            <person name="Martin F."/>
            <person name="Nordberg H.P."/>
            <person name="Cantor M.N."/>
            <person name="Hua S.X."/>
        </authorList>
    </citation>
    <scope>NUCLEOTIDE SEQUENCE [LARGE SCALE GENOMIC DNA]</scope>
    <source>
        <strain evidence="6 7">LaAM-08-1</strain>
    </source>
</reference>
<feature type="transmembrane region" description="Helical" evidence="5">
    <location>
        <begin position="86"/>
        <end position="108"/>
    </location>
</feature>
<gene>
    <name evidence="6" type="ORF">K443DRAFT_456589</name>
</gene>
<evidence type="ECO:0000313" key="6">
    <source>
        <dbReference type="EMBL" id="KIK03862.1"/>
    </source>
</evidence>
<feature type="transmembrane region" description="Helical" evidence="5">
    <location>
        <begin position="270"/>
        <end position="288"/>
    </location>
</feature>
<feature type="transmembrane region" description="Helical" evidence="5">
    <location>
        <begin position="41"/>
        <end position="65"/>
    </location>
</feature>
<feature type="transmembrane region" description="Helical" evidence="5">
    <location>
        <begin position="308"/>
        <end position="330"/>
    </location>
</feature>
<organism evidence="6 7">
    <name type="scientific">Laccaria amethystina LaAM-08-1</name>
    <dbReference type="NCBI Taxonomy" id="1095629"/>
    <lineage>
        <taxon>Eukaryota</taxon>
        <taxon>Fungi</taxon>
        <taxon>Dikarya</taxon>
        <taxon>Basidiomycota</taxon>
        <taxon>Agaricomycotina</taxon>
        <taxon>Agaricomycetes</taxon>
        <taxon>Agaricomycetidae</taxon>
        <taxon>Agaricales</taxon>
        <taxon>Agaricineae</taxon>
        <taxon>Hydnangiaceae</taxon>
        <taxon>Laccaria</taxon>
    </lineage>
</organism>
<evidence type="ECO:0008006" key="8">
    <source>
        <dbReference type="Google" id="ProtNLM"/>
    </source>
</evidence>
<dbReference type="PANTHER" id="PTHR23112:SF37">
    <property type="entry name" value="G PROTEIN-COUPLED RECEPTOR GPR1"/>
    <property type="match status" value="1"/>
</dbReference>
<sequence length="389" mass="43558">MNTTNVPEQSGITCTPEQYNTSLSDPLIHCLTRGDTIGLTLAAQAGLLSLLTVLYIFFIIIRNAICRLRRRRGTSMRMRYIFQKPMDILMLSLFFADLLQAIGAVTYLKWVGSGHLEVGEFCSAQGILKQSGEVGVALSTLAIALYTFIGVWMGITIQSKRVTGGIIGIIWFFIGLLILLGNVLNNGARVGFERPAPYWCWIGDPFFVWRLLGEYLWFWITLLVSIITYIPLYFWSRGNVTSDDVSWWKFTIQREADPSEDFKGIRRRSLIMLLYPAIYCLIILPLSVVRWIGFVQEQRGLVNTVPPAATFAAMAIFNLSGACNAILLLTTRPKSGLFSRFNYDMDFALASSAPLQPRETSNSDSTIGVEEYNLGRLPQGGTGNRMPDL</sequence>
<feature type="transmembrane region" description="Helical" evidence="5">
    <location>
        <begin position="216"/>
        <end position="235"/>
    </location>
</feature>
<evidence type="ECO:0000256" key="4">
    <source>
        <dbReference type="ARBA" id="ARBA00023136"/>
    </source>
</evidence>
<dbReference type="STRING" id="1095629.A0A0C9Y1E8"/>
<dbReference type="AlphaFoldDB" id="A0A0C9Y1E8"/>
<dbReference type="Proteomes" id="UP000054477">
    <property type="component" value="Unassembled WGS sequence"/>
</dbReference>
<evidence type="ECO:0000256" key="3">
    <source>
        <dbReference type="ARBA" id="ARBA00022989"/>
    </source>
</evidence>
<dbReference type="GO" id="GO:0005886">
    <property type="term" value="C:plasma membrane"/>
    <property type="evidence" value="ECO:0007669"/>
    <property type="project" value="TreeGrafter"/>
</dbReference>
<evidence type="ECO:0000313" key="7">
    <source>
        <dbReference type="Proteomes" id="UP000054477"/>
    </source>
</evidence>
<dbReference type="OrthoDB" id="100006at2759"/>
<evidence type="ECO:0000256" key="1">
    <source>
        <dbReference type="ARBA" id="ARBA00004141"/>
    </source>
</evidence>
<protein>
    <recommendedName>
        <fullName evidence="8">Glucose receptor Git3 N-terminal domain-containing protein</fullName>
    </recommendedName>
</protein>
<keyword evidence="4 5" id="KW-0472">Membrane</keyword>
<reference evidence="7" key="2">
    <citation type="submission" date="2015-01" db="EMBL/GenBank/DDBJ databases">
        <title>Evolutionary Origins and Diversification of the Mycorrhizal Mutualists.</title>
        <authorList>
            <consortium name="DOE Joint Genome Institute"/>
            <consortium name="Mycorrhizal Genomics Consortium"/>
            <person name="Kohler A."/>
            <person name="Kuo A."/>
            <person name="Nagy L.G."/>
            <person name="Floudas D."/>
            <person name="Copeland A."/>
            <person name="Barry K.W."/>
            <person name="Cichocki N."/>
            <person name="Veneault-Fourrey C."/>
            <person name="LaButti K."/>
            <person name="Lindquist E.A."/>
            <person name="Lipzen A."/>
            <person name="Lundell T."/>
            <person name="Morin E."/>
            <person name="Murat C."/>
            <person name="Riley R."/>
            <person name="Ohm R."/>
            <person name="Sun H."/>
            <person name="Tunlid A."/>
            <person name="Henrissat B."/>
            <person name="Grigoriev I.V."/>
            <person name="Hibbett D.S."/>
            <person name="Martin F."/>
        </authorList>
    </citation>
    <scope>NUCLEOTIDE SEQUENCE [LARGE SCALE GENOMIC DNA]</scope>
    <source>
        <strain evidence="7">LaAM-08-1</strain>
    </source>
</reference>
<keyword evidence="7" id="KW-1185">Reference proteome</keyword>
<keyword evidence="3 5" id="KW-1133">Transmembrane helix</keyword>
<proteinExistence type="predicted"/>
<dbReference type="PANTHER" id="PTHR23112">
    <property type="entry name" value="G PROTEIN-COUPLED RECEPTOR 157-RELATED"/>
    <property type="match status" value="1"/>
</dbReference>
<evidence type="ECO:0000256" key="2">
    <source>
        <dbReference type="ARBA" id="ARBA00022692"/>
    </source>
</evidence>
<dbReference type="EMBL" id="KN838575">
    <property type="protein sequence ID" value="KIK03862.1"/>
    <property type="molecule type" value="Genomic_DNA"/>
</dbReference>
<feature type="transmembrane region" description="Helical" evidence="5">
    <location>
        <begin position="162"/>
        <end position="184"/>
    </location>
</feature>
<dbReference type="SUPFAM" id="SSF81321">
    <property type="entry name" value="Family A G protein-coupled receptor-like"/>
    <property type="match status" value="1"/>
</dbReference>
<name>A0A0C9Y1E8_9AGAR</name>
<comment type="subcellular location">
    <subcellularLocation>
        <location evidence="1">Membrane</location>
        <topology evidence="1">Multi-pass membrane protein</topology>
    </subcellularLocation>
</comment>
<dbReference type="HOGENOM" id="CLU_027149_0_1_1"/>
<dbReference type="GO" id="GO:0007189">
    <property type="term" value="P:adenylate cyclase-activating G protein-coupled receptor signaling pathway"/>
    <property type="evidence" value="ECO:0007669"/>
    <property type="project" value="TreeGrafter"/>
</dbReference>
<feature type="transmembrane region" description="Helical" evidence="5">
    <location>
        <begin position="134"/>
        <end position="155"/>
    </location>
</feature>
<keyword evidence="2 5" id="KW-0812">Transmembrane</keyword>